<dbReference type="EMBL" id="QFQZ01000013">
    <property type="protein sequence ID" value="PZR35689.1"/>
    <property type="molecule type" value="Genomic_DNA"/>
</dbReference>
<evidence type="ECO:0000256" key="1">
    <source>
        <dbReference type="SAM" id="MobiDB-lite"/>
    </source>
</evidence>
<protein>
    <submittedName>
        <fullName evidence="3">Pectate lyase</fullName>
    </submittedName>
</protein>
<comment type="caution">
    <text evidence="3">The sequence shown here is derived from an EMBL/GenBank/DDBJ whole genome shotgun (WGS) entry which is preliminary data.</text>
</comment>
<keyword evidence="3" id="KW-0456">Lyase</keyword>
<feature type="region of interest" description="Disordered" evidence="1">
    <location>
        <begin position="72"/>
        <end position="93"/>
    </location>
</feature>
<dbReference type="RefSeq" id="WP_304275467.1">
    <property type="nucleotide sequence ID" value="NZ_QFQZ01000013.1"/>
</dbReference>
<feature type="signal peptide" evidence="2">
    <location>
        <begin position="1"/>
        <end position="23"/>
    </location>
</feature>
<feature type="chain" id="PRO_5015899086" evidence="2">
    <location>
        <begin position="24"/>
        <end position="435"/>
    </location>
</feature>
<dbReference type="AlphaFoldDB" id="A0A2W5V6P1"/>
<evidence type="ECO:0000313" key="4">
    <source>
        <dbReference type="Proteomes" id="UP000249393"/>
    </source>
</evidence>
<evidence type="ECO:0000313" key="3">
    <source>
        <dbReference type="EMBL" id="PZR35689.1"/>
    </source>
</evidence>
<sequence>MTCRAAALGLLLSASLLAAPAFAGVIGKNVPAQPITAERIAQLPPPQQPAWKAYLERSVAQEKADRAALAAELNPGQTPPPPPPTGHGDGGMVLDKDPAWYGSAEARHIADVIVSFQTPAGGWSKNQDRTGALRLPGQPWASDNNSKYLTENDFDAARDPKWGYVGTLDNNATITEMRFLAKVARQTPGPEGEAYRQSFLKGVRYLLAAQFPNGGWPQVWPLEGGYHDAVTFNDNAVSEAAYLLTEVAEGIADFAFVPADLRAKAGAAAKKGREVIVAAQIRVDGKPTIWGQQADPFTLAPVAGRNFEPPALATGESADLLFYLMQLPDPTPAEVAAVHAGVAWLRKAAIVGFEWTGKGEPDGRRLVEKPGAGPIWARYYDTSGKPVFGERDKTLRDNVNELSRERRDGYSWYGTQPAKIIRLYETKWAAKHPPK</sequence>
<organism evidence="3 4">
    <name type="scientific">Caulobacter segnis</name>
    <dbReference type="NCBI Taxonomy" id="88688"/>
    <lineage>
        <taxon>Bacteria</taxon>
        <taxon>Pseudomonadati</taxon>
        <taxon>Pseudomonadota</taxon>
        <taxon>Alphaproteobacteria</taxon>
        <taxon>Caulobacterales</taxon>
        <taxon>Caulobacteraceae</taxon>
        <taxon>Caulobacter</taxon>
    </lineage>
</organism>
<proteinExistence type="predicted"/>
<accession>A0A2W5V6P1</accession>
<dbReference type="SUPFAM" id="SSF81853">
    <property type="entry name" value="Family 10 polysaccharide lyase"/>
    <property type="match status" value="1"/>
</dbReference>
<evidence type="ECO:0000256" key="2">
    <source>
        <dbReference type="SAM" id="SignalP"/>
    </source>
</evidence>
<reference evidence="3 4" key="1">
    <citation type="submission" date="2017-08" db="EMBL/GenBank/DDBJ databases">
        <title>Infants hospitalized years apart are colonized by the same room-sourced microbial strains.</title>
        <authorList>
            <person name="Brooks B."/>
            <person name="Olm M.R."/>
            <person name="Firek B.A."/>
            <person name="Baker R."/>
            <person name="Thomas B.C."/>
            <person name="Morowitz M.J."/>
            <person name="Banfield J.F."/>
        </authorList>
    </citation>
    <scope>NUCLEOTIDE SEQUENCE [LARGE SCALE GENOMIC DNA]</scope>
    <source>
        <strain evidence="3">S2_003_000_R2_4</strain>
    </source>
</reference>
<dbReference type="Proteomes" id="UP000249393">
    <property type="component" value="Unassembled WGS sequence"/>
</dbReference>
<name>A0A2W5V6P1_9CAUL</name>
<dbReference type="NCBIfam" id="TIGR02474">
    <property type="entry name" value="pec_lyase"/>
    <property type="match status" value="1"/>
</dbReference>
<gene>
    <name evidence="3" type="primary">pelA</name>
    <name evidence="3" type="ORF">DI526_06120</name>
</gene>
<dbReference type="Pfam" id="PF09492">
    <property type="entry name" value="Pec_lyase"/>
    <property type="match status" value="1"/>
</dbReference>
<dbReference type="GO" id="GO:0016829">
    <property type="term" value="F:lyase activity"/>
    <property type="evidence" value="ECO:0007669"/>
    <property type="project" value="UniProtKB-KW"/>
</dbReference>
<keyword evidence="2" id="KW-0732">Signal</keyword>
<dbReference type="InterPro" id="IPR012669">
    <property type="entry name" value="Pectate_lyase"/>
</dbReference>
<dbReference type="Gene3D" id="1.50.10.20">
    <property type="match status" value="1"/>
</dbReference>